<evidence type="ECO:0000313" key="2">
    <source>
        <dbReference type="EMBL" id="AUX83399.1"/>
    </source>
</evidence>
<dbReference type="KEGG" id="vg:40099880"/>
<dbReference type="GeneID" id="40099880"/>
<keyword evidence="3" id="KW-1185">Reference proteome</keyword>
<dbReference type="RefSeq" id="YP_009623099.1">
    <property type="nucleotide sequence ID" value="NC_042109.1"/>
</dbReference>
<dbReference type="EMBL" id="MG839027">
    <property type="protein sequence ID" value="AUX83399.1"/>
    <property type="molecule type" value="Genomic_DNA"/>
</dbReference>
<accession>A0A2L0HNW1</accession>
<dbReference type="OrthoDB" id="40663at10239"/>
<feature type="region of interest" description="Disordered" evidence="1">
    <location>
        <begin position="141"/>
        <end position="172"/>
    </location>
</feature>
<evidence type="ECO:0000256" key="1">
    <source>
        <dbReference type="SAM" id="MobiDB-lite"/>
    </source>
</evidence>
<sequence length="172" mass="19368">MRLVADRIAVTAKLADDLKSSGSVRKADLEEVRTLLGEEQESMEKSARIANTDTYNDQYRRNMSVAVKNSEYVISLLTQAEKAIRRRNADEAATLLQMVVDKRGKKAAQPRNNPMAHLYQEYLIETDAGFHAWLKARGHELPPGAKSVAKTPVKRRTRPTSLDGKSNRPEDY</sequence>
<proteinExistence type="predicted"/>
<protein>
    <submittedName>
        <fullName evidence="2">Uncharacterized protein</fullName>
    </submittedName>
</protein>
<dbReference type="Proteomes" id="UP000241926">
    <property type="component" value="Segment"/>
</dbReference>
<evidence type="ECO:0000313" key="3">
    <source>
        <dbReference type="Proteomes" id="UP000241926"/>
    </source>
</evidence>
<reference evidence="2 3" key="1">
    <citation type="submission" date="2018-01" db="EMBL/GenBank/DDBJ databases">
        <authorList>
            <person name="Jones A.E."/>
            <person name="Sivanathan V."/>
            <person name="Betsko A.J."/>
            <person name="Aull H.G."/>
            <person name="Zack K.M."/>
            <person name="Kukan E.N."/>
            <person name="Garlena R.A."/>
            <person name="Russell D.A."/>
            <person name="Pope W.H."/>
            <person name="Jacobs-Sera D."/>
            <person name="Hatfull G.F."/>
        </authorList>
    </citation>
    <scope>NUCLEOTIDE SEQUENCE [LARGE SCALE GENOMIC DNA]</scope>
</reference>
<name>A0A2L0HNW1_9CAUD</name>
<organism evidence="2 3">
    <name type="scientific">Microbacterium phage Eleri</name>
    <dbReference type="NCBI Taxonomy" id="2079581"/>
    <lineage>
        <taxon>Viruses</taxon>
        <taxon>Duplodnaviria</taxon>
        <taxon>Heunggongvirae</taxon>
        <taxon>Uroviricota</taxon>
        <taxon>Caudoviricetes</taxon>
        <taxon>Elerivirus</taxon>
        <taxon>Elerivirus eleri</taxon>
    </lineage>
</organism>
<gene>
    <name evidence="2" type="primary">61</name>
    <name evidence="2" type="ORF">SEA_ELERI_61</name>
</gene>